<feature type="transmembrane region" description="Helical" evidence="1">
    <location>
        <begin position="170"/>
        <end position="187"/>
    </location>
</feature>
<keyword evidence="1" id="KW-0472">Membrane</keyword>
<feature type="transmembrane region" description="Helical" evidence="1">
    <location>
        <begin position="73"/>
        <end position="92"/>
    </location>
</feature>
<evidence type="ECO:0000256" key="1">
    <source>
        <dbReference type="SAM" id="Phobius"/>
    </source>
</evidence>
<dbReference type="RefSeq" id="WP_209373491.1">
    <property type="nucleotide sequence ID" value="NZ_JAGIZA010000005.1"/>
</dbReference>
<dbReference type="EMBL" id="JAGIZA010000005">
    <property type="protein sequence ID" value="MBP0493308.1"/>
    <property type="molecule type" value="Genomic_DNA"/>
</dbReference>
<keyword evidence="3" id="KW-1185">Reference proteome</keyword>
<sequence>MPAALLPLAVAALGWAVLLAAGPRAGLAAYPLAPLLYFLSWVGLGLAPGWRVAVATVLVSALLLVVIPAAFQVGLILGTVLIWVAAGALVLLDDIAPAISRLGGPALPWVWIGPSAFLAGAVLAHIALAIRNWAERSPVLARRGTALCGAVAAFAVAYAVTIRLSGAAEAPLPFAVLLVGFAPHALLTRRAGTPGPLRLLLVAALVVALPALLLTCPPATTPSIPVTGDGRMT</sequence>
<organism evidence="2 3">
    <name type="scientific">Roseomonas indoligenes</name>
    <dbReference type="NCBI Taxonomy" id="2820811"/>
    <lineage>
        <taxon>Bacteria</taxon>
        <taxon>Pseudomonadati</taxon>
        <taxon>Pseudomonadota</taxon>
        <taxon>Alphaproteobacteria</taxon>
        <taxon>Acetobacterales</taxon>
        <taxon>Roseomonadaceae</taxon>
        <taxon>Roseomonas</taxon>
    </lineage>
</organism>
<keyword evidence="1" id="KW-1133">Transmembrane helix</keyword>
<feature type="transmembrane region" description="Helical" evidence="1">
    <location>
        <begin position="199"/>
        <end position="220"/>
    </location>
</feature>
<protein>
    <submittedName>
        <fullName evidence="2">Uncharacterized protein</fullName>
    </submittedName>
</protein>
<evidence type="ECO:0000313" key="3">
    <source>
        <dbReference type="Proteomes" id="UP000677537"/>
    </source>
</evidence>
<comment type="caution">
    <text evidence="2">The sequence shown here is derived from an EMBL/GenBank/DDBJ whole genome shotgun (WGS) entry which is preliminary data.</text>
</comment>
<feature type="transmembrane region" description="Helical" evidence="1">
    <location>
        <begin position="38"/>
        <end position="66"/>
    </location>
</feature>
<proteinExistence type="predicted"/>
<keyword evidence="1" id="KW-0812">Transmembrane</keyword>
<dbReference type="AlphaFoldDB" id="A0A940MSK0"/>
<evidence type="ECO:0000313" key="2">
    <source>
        <dbReference type="EMBL" id="MBP0493308.1"/>
    </source>
</evidence>
<feature type="transmembrane region" description="Helical" evidence="1">
    <location>
        <begin position="146"/>
        <end position="164"/>
    </location>
</feature>
<accession>A0A940MSK0</accession>
<feature type="transmembrane region" description="Helical" evidence="1">
    <location>
        <begin position="112"/>
        <end position="134"/>
    </location>
</feature>
<name>A0A940MSK0_9PROT</name>
<gene>
    <name evidence="2" type="ORF">J5Y10_11025</name>
</gene>
<reference evidence="2" key="1">
    <citation type="submission" date="2021-03" db="EMBL/GenBank/DDBJ databases">
        <authorList>
            <person name="So Y."/>
        </authorList>
    </citation>
    <scope>NUCLEOTIDE SEQUENCE</scope>
    <source>
        <strain evidence="2">SG15</strain>
    </source>
</reference>
<dbReference type="Proteomes" id="UP000677537">
    <property type="component" value="Unassembled WGS sequence"/>
</dbReference>